<reference evidence="1 3" key="2">
    <citation type="journal article" date="2014" name="BMC Genomics">
        <title>An improved genome release (version Mt4.0) for the model legume Medicago truncatula.</title>
        <authorList>
            <person name="Tang H."/>
            <person name="Krishnakumar V."/>
            <person name="Bidwell S."/>
            <person name="Rosen B."/>
            <person name="Chan A."/>
            <person name="Zhou S."/>
            <person name="Gentzbittel L."/>
            <person name="Childs K.L."/>
            <person name="Yandell M."/>
            <person name="Gundlach H."/>
            <person name="Mayer K.F."/>
            <person name="Schwartz D.C."/>
            <person name="Town C.D."/>
        </authorList>
    </citation>
    <scope>GENOME REANNOTATION</scope>
    <source>
        <strain evidence="1">A17</strain>
        <strain evidence="2 3">cv. Jemalong A17</strain>
    </source>
</reference>
<dbReference type="Proteomes" id="UP000002051">
    <property type="component" value="Unassembled WGS sequence"/>
</dbReference>
<reference evidence="1 3" key="1">
    <citation type="journal article" date="2011" name="Nature">
        <title>The Medicago genome provides insight into the evolution of rhizobial symbioses.</title>
        <authorList>
            <person name="Young N.D."/>
            <person name="Debelle F."/>
            <person name="Oldroyd G.E."/>
            <person name="Geurts R."/>
            <person name="Cannon S.B."/>
            <person name="Udvardi M.K."/>
            <person name="Benedito V.A."/>
            <person name="Mayer K.F."/>
            <person name="Gouzy J."/>
            <person name="Schoof H."/>
            <person name="Van de Peer Y."/>
            <person name="Proost S."/>
            <person name="Cook D.R."/>
            <person name="Meyers B.C."/>
            <person name="Spannagl M."/>
            <person name="Cheung F."/>
            <person name="De Mita S."/>
            <person name="Krishnakumar V."/>
            <person name="Gundlach H."/>
            <person name="Zhou S."/>
            <person name="Mudge J."/>
            <person name="Bharti A.K."/>
            <person name="Murray J.D."/>
            <person name="Naoumkina M.A."/>
            <person name="Rosen B."/>
            <person name="Silverstein K.A."/>
            <person name="Tang H."/>
            <person name="Rombauts S."/>
            <person name="Zhao P.X."/>
            <person name="Zhou P."/>
            <person name="Barbe V."/>
            <person name="Bardou P."/>
            <person name="Bechner M."/>
            <person name="Bellec A."/>
            <person name="Berger A."/>
            <person name="Berges H."/>
            <person name="Bidwell S."/>
            <person name="Bisseling T."/>
            <person name="Choisne N."/>
            <person name="Couloux A."/>
            <person name="Denny R."/>
            <person name="Deshpande S."/>
            <person name="Dai X."/>
            <person name="Doyle J.J."/>
            <person name="Dudez A.M."/>
            <person name="Farmer A.D."/>
            <person name="Fouteau S."/>
            <person name="Franken C."/>
            <person name="Gibelin C."/>
            <person name="Gish J."/>
            <person name="Goldstein S."/>
            <person name="Gonzalez A.J."/>
            <person name="Green P.J."/>
            <person name="Hallab A."/>
            <person name="Hartog M."/>
            <person name="Hua A."/>
            <person name="Humphray S.J."/>
            <person name="Jeong D.H."/>
            <person name="Jing Y."/>
            <person name="Jocker A."/>
            <person name="Kenton S.M."/>
            <person name="Kim D.J."/>
            <person name="Klee K."/>
            <person name="Lai H."/>
            <person name="Lang C."/>
            <person name="Lin S."/>
            <person name="Macmil S.L."/>
            <person name="Magdelenat G."/>
            <person name="Matthews L."/>
            <person name="McCorrison J."/>
            <person name="Monaghan E.L."/>
            <person name="Mun J.H."/>
            <person name="Najar F.Z."/>
            <person name="Nicholson C."/>
            <person name="Noirot C."/>
            <person name="O'Bleness M."/>
            <person name="Paule C.R."/>
            <person name="Poulain J."/>
            <person name="Prion F."/>
            <person name="Qin B."/>
            <person name="Qu C."/>
            <person name="Retzel E.F."/>
            <person name="Riddle C."/>
            <person name="Sallet E."/>
            <person name="Samain S."/>
            <person name="Samson N."/>
            <person name="Sanders I."/>
            <person name="Saurat O."/>
            <person name="Scarpelli C."/>
            <person name="Schiex T."/>
            <person name="Segurens B."/>
            <person name="Severin A.J."/>
            <person name="Sherrier D.J."/>
            <person name="Shi R."/>
            <person name="Sims S."/>
            <person name="Singer S.R."/>
            <person name="Sinharoy S."/>
            <person name="Sterck L."/>
            <person name="Viollet A."/>
            <person name="Wang B.B."/>
            <person name="Wang K."/>
            <person name="Wang M."/>
            <person name="Wang X."/>
            <person name="Warfsmann J."/>
            <person name="Weissenbach J."/>
            <person name="White D.D."/>
            <person name="White J.D."/>
            <person name="Wiley G.B."/>
            <person name="Wincker P."/>
            <person name="Xing Y."/>
            <person name="Yang L."/>
            <person name="Yao Z."/>
            <person name="Ying F."/>
            <person name="Zhai J."/>
            <person name="Zhou L."/>
            <person name="Zuber A."/>
            <person name="Denarie J."/>
            <person name="Dixon R.A."/>
            <person name="May G.D."/>
            <person name="Schwartz D.C."/>
            <person name="Rogers J."/>
            <person name="Quetier F."/>
            <person name="Town C.D."/>
            <person name="Roe B.A."/>
        </authorList>
    </citation>
    <scope>NUCLEOTIDE SEQUENCE [LARGE SCALE GENOMIC DNA]</scope>
    <source>
        <strain evidence="1">A17</strain>
        <strain evidence="2 3">cv. Jemalong A17</strain>
    </source>
</reference>
<evidence type="ECO:0000313" key="3">
    <source>
        <dbReference type="Proteomes" id="UP000002051"/>
    </source>
</evidence>
<dbReference type="HOGENOM" id="CLU_2100538_0_0_1"/>
<accession>A0A072TZH0</accession>
<evidence type="ECO:0000313" key="1">
    <source>
        <dbReference type="EMBL" id="KEH22273.1"/>
    </source>
</evidence>
<organism evidence="1 3">
    <name type="scientific">Medicago truncatula</name>
    <name type="common">Barrel medic</name>
    <name type="synonym">Medicago tribuloides</name>
    <dbReference type="NCBI Taxonomy" id="3880"/>
    <lineage>
        <taxon>Eukaryota</taxon>
        <taxon>Viridiplantae</taxon>
        <taxon>Streptophyta</taxon>
        <taxon>Embryophyta</taxon>
        <taxon>Tracheophyta</taxon>
        <taxon>Spermatophyta</taxon>
        <taxon>Magnoliopsida</taxon>
        <taxon>eudicotyledons</taxon>
        <taxon>Gunneridae</taxon>
        <taxon>Pentapetalae</taxon>
        <taxon>rosids</taxon>
        <taxon>fabids</taxon>
        <taxon>Fabales</taxon>
        <taxon>Fabaceae</taxon>
        <taxon>Papilionoideae</taxon>
        <taxon>50 kb inversion clade</taxon>
        <taxon>NPAAA clade</taxon>
        <taxon>Hologalegina</taxon>
        <taxon>IRL clade</taxon>
        <taxon>Trifolieae</taxon>
        <taxon>Medicago</taxon>
    </lineage>
</organism>
<evidence type="ECO:0000313" key="2">
    <source>
        <dbReference type="EnsemblPlants" id="KEH22273"/>
    </source>
</evidence>
<dbReference type="EnsemblPlants" id="KEH22273">
    <property type="protein sequence ID" value="KEH22273"/>
    <property type="gene ID" value="MTR_7g035460"/>
</dbReference>
<reference evidence="2" key="3">
    <citation type="submission" date="2015-04" db="UniProtKB">
        <authorList>
            <consortium name="EnsemblPlants"/>
        </authorList>
    </citation>
    <scope>IDENTIFICATION</scope>
    <source>
        <strain evidence="2">cv. Jemalong A17</strain>
    </source>
</reference>
<keyword evidence="3" id="KW-1185">Reference proteome</keyword>
<dbReference type="AlphaFoldDB" id="A0A072TZH0"/>
<sequence>MIRNAGIISLEDISLYNIIDFSVCPLFNKPGTRAVYNVGCKIQSQGKNQTKSERSIFPTRDNAENTLEYITFLSCFKSELSLTKNLLDLPNHCSYSIHRSAENKHENREQDPAVPC</sequence>
<proteinExistence type="predicted"/>
<protein>
    <submittedName>
        <fullName evidence="1 2">Uncharacterized protein</fullName>
    </submittedName>
</protein>
<gene>
    <name evidence="1" type="ordered locus">MTR_7g035460</name>
</gene>
<name>A0A072TZH0_MEDTR</name>
<dbReference type="EMBL" id="CM001223">
    <property type="protein sequence ID" value="KEH22273.1"/>
    <property type="molecule type" value="Genomic_DNA"/>
</dbReference>